<sequence>MLMKSLPGKWKHNRWKVVKCYSTHVHVSRSDDPCTVSTNIAITRYAIKGQLDFARCLFDKMPQRTSVSWNTMISSYLKWGKFKESFSLLSLMHRSNTQLDETTFSTILSVCTRTQSFCDGKQIHCLVLKSGCGSFELVGSVLLYFYGNCSQIDDAKRVFDELHDKNEVVWSSMVVCYVQRGLLTDAYDLFVKMPKKEVVSWSKLISGYAKSEVRSEKALELFQLMRESGEVLPNEFTLDSVIRVCGKLGALSEGMVVHGILIKTGFEFDQSISGALVQFYCDCEAIDDAKRIYDGIAYPCSSASNSLIEGYVLLGRIKDADLIFNRATEKNSALCNLMVKAYSMSGRVEDSKTLFEKMPQKTIISSNTMISVYSRNGELDKALMLFEQTKDQRNPVTWNSMLSGYVQNEQHEEALKLYVTMKRSSVDCTRSTFSVLFRACSYIGSLQQGKMLHANLIKTPFASNVYVGTSLVDMYSKCGSIFDAKKSFSSISAPNVAAWTALINGYAHHGFGSEAILLFQHMLEQKVVPNGATFVGILTACDRAGLTAEAVPFIQEVTFQNLSEGSI</sequence>
<dbReference type="InParanoid" id="B9RIL4"/>
<dbReference type="Proteomes" id="UP000008311">
    <property type="component" value="Unassembled WGS sequence"/>
</dbReference>
<evidence type="ECO:0000256" key="2">
    <source>
        <dbReference type="PROSITE-ProRule" id="PRU00708"/>
    </source>
</evidence>
<dbReference type="FunFam" id="1.25.40.10:FF:000682">
    <property type="entry name" value="Pentatricopeptide repeat-containing protein At3g16610"/>
    <property type="match status" value="1"/>
</dbReference>
<dbReference type="eggNOG" id="KOG4197">
    <property type="taxonomic scope" value="Eukaryota"/>
</dbReference>
<accession>B9RIL4</accession>
<feature type="repeat" description="PPR" evidence="2">
    <location>
        <begin position="495"/>
        <end position="529"/>
    </location>
</feature>
<dbReference type="GO" id="GO:0003723">
    <property type="term" value="F:RNA binding"/>
    <property type="evidence" value="ECO:0007669"/>
    <property type="project" value="InterPro"/>
</dbReference>
<dbReference type="GO" id="GO:0009451">
    <property type="term" value="P:RNA modification"/>
    <property type="evidence" value="ECO:0007669"/>
    <property type="project" value="InterPro"/>
</dbReference>
<feature type="repeat" description="PPR" evidence="2">
    <location>
        <begin position="394"/>
        <end position="428"/>
    </location>
</feature>
<proteinExistence type="predicted"/>
<dbReference type="Pfam" id="PF13041">
    <property type="entry name" value="PPR_2"/>
    <property type="match status" value="3"/>
</dbReference>
<keyword evidence="4" id="KW-1185">Reference proteome</keyword>
<dbReference type="NCBIfam" id="TIGR00756">
    <property type="entry name" value="PPR"/>
    <property type="match status" value="6"/>
</dbReference>
<protein>
    <submittedName>
        <fullName evidence="3">Pentatricopeptide repeat-containing protein, putative</fullName>
    </submittedName>
</protein>
<feature type="repeat" description="PPR" evidence="2">
    <location>
        <begin position="166"/>
        <end position="196"/>
    </location>
</feature>
<name>B9RIL4_RICCO</name>
<dbReference type="PROSITE" id="PS51375">
    <property type="entry name" value="PPR"/>
    <property type="match status" value="6"/>
</dbReference>
<dbReference type="InterPro" id="IPR011990">
    <property type="entry name" value="TPR-like_helical_dom_sf"/>
</dbReference>
<feature type="repeat" description="PPR" evidence="2">
    <location>
        <begin position="331"/>
        <end position="365"/>
    </location>
</feature>
<gene>
    <name evidence="3" type="ORF">RCOM_1580400</name>
</gene>
<dbReference type="InterPro" id="IPR046960">
    <property type="entry name" value="PPR_At4g14850-like_plant"/>
</dbReference>
<dbReference type="PANTHER" id="PTHR47926">
    <property type="entry name" value="PENTATRICOPEPTIDE REPEAT-CONTAINING PROTEIN"/>
    <property type="match status" value="1"/>
</dbReference>
<evidence type="ECO:0000313" key="3">
    <source>
        <dbReference type="EMBL" id="EEF48986.1"/>
    </source>
</evidence>
<reference evidence="4" key="1">
    <citation type="journal article" date="2010" name="Nat. Biotechnol.">
        <title>Draft genome sequence of the oilseed species Ricinus communis.</title>
        <authorList>
            <person name="Chan A.P."/>
            <person name="Crabtree J."/>
            <person name="Zhao Q."/>
            <person name="Lorenzi H."/>
            <person name="Orvis J."/>
            <person name="Puiu D."/>
            <person name="Melake-Berhan A."/>
            <person name="Jones K.M."/>
            <person name="Redman J."/>
            <person name="Chen G."/>
            <person name="Cahoon E.B."/>
            <person name="Gedil M."/>
            <person name="Stanke M."/>
            <person name="Haas B.J."/>
            <person name="Wortman J.R."/>
            <person name="Fraser-Liggett C.M."/>
            <person name="Ravel J."/>
            <person name="Rabinowicz P.D."/>
        </authorList>
    </citation>
    <scope>NUCLEOTIDE SEQUENCE [LARGE SCALE GENOMIC DNA]</scope>
    <source>
        <strain evidence="4">cv. Hale</strain>
    </source>
</reference>
<keyword evidence="1" id="KW-0677">Repeat</keyword>
<dbReference type="Pfam" id="PF01535">
    <property type="entry name" value="PPR"/>
    <property type="match status" value="6"/>
</dbReference>
<evidence type="ECO:0000313" key="4">
    <source>
        <dbReference type="Proteomes" id="UP000008311"/>
    </source>
</evidence>
<evidence type="ECO:0000256" key="1">
    <source>
        <dbReference type="ARBA" id="ARBA00022737"/>
    </source>
</evidence>
<dbReference type="InterPro" id="IPR002885">
    <property type="entry name" value="PPR_rpt"/>
</dbReference>
<dbReference type="Gene3D" id="1.25.40.10">
    <property type="entry name" value="Tetratricopeptide repeat domain"/>
    <property type="match status" value="5"/>
</dbReference>
<organism evidence="3 4">
    <name type="scientific">Ricinus communis</name>
    <name type="common">Castor bean</name>
    <dbReference type="NCBI Taxonomy" id="3988"/>
    <lineage>
        <taxon>Eukaryota</taxon>
        <taxon>Viridiplantae</taxon>
        <taxon>Streptophyta</taxon>
        <taxon>Embryophyta</taxon>
        <taxon>Tracheophyta</taxon>
        <taxon>Spermatophyta</taxon>
        <taxon>Magnoliopsida</taxon>
        <taxon>eudicotyledons</taxon>
        <taxon>Gunneridae</taxon>
        <taxon>Pentapetalae</taxon>
        <taxon>rosids</taxon>
        <taxon>fabids</taxon>
        <taxon>Malpighiales</taxon>
        <taxon>Euphorbiaceae</taxon>
        <taxon>Acalyphoideae</taxon>
        <taxon>Acalypheae</taxon>
        <taxon>Ricinus</taxon>
    </lineage>
</organism>
<feature type="repeat" description="PPR" evidence="2">
    <location>
        <begin position="197"/>
        <end position="232"/>
    </location>
</feature>
<dbReference type="AlphaFoldDB" id="B9RIL4"/>
<feature type="repeat" description="PPR" evidence="2">
    <location>
        <begin position="65"/>
        <end position="99"/>
    </location>
</feature>
<dbReference type="EMBL" id="EQ973781">
    <property type="protein sequence ID" value="EEF48986.1"/>
    <property type="molecule type" value="Genomic_DNA"/>
</dbReference>